<feature type="domain" description="HTH merR-type" evidence="4">
    <location>
        <begin position="1"/>
        <end position="71"/>
    </location>
</feature>
<keyword evidence="6" id="KW-1185">Reference proteome</keyword>
<dbReference type="Pfam" id="PF00376">
    <property type="entry name" value="MerR"/>
    <property type="match status" value="1"/>
</dbReference>
<evidence type="ECO:0000256" key="2">
    <source>
        <dbReference type="ARBA" id="ARBA00023125"/>
    </source>
</evidence>
<dbReference type="Proteomes" id="UP001213907">
    <property type="component" value="Chromosome"/>
</dbReference>
<dbReference type="Pfam" id="PF09278">
    <property type="entry name" value="MerR-DNA-bind"/>
    <property type="match status" value="1"/>
</dbReference>
<evidence type="ECO:0000313" key="6">
    <source>
        <dbReference type="Proteomes" id="UP001213907"/>
    </source>
</evidence>
<dbReference type="SUPFAM" id="SSF46955">
    <property type="entry name" value="Putative DNA-binding domain"/>
    <property type="match status" value="1"/>
</dbReference>
<organism evidence="5 6">
    <name type="scientific">Afipia carboxydohydrogena</name>
    <name type="common">Pseudomonas carboxydohydrogena</name>
    <dbReference type="NCBI Taxonomy" id="290"/>
    <lineage>
        <taxon>Bacteria</taxon>
        <taxon>Pseudomonadati</taxon>
        <taxon>Pseudomonadota</taxon>
        <taxon>Alphaproteobacteria</taxon>
        <taxon>Hyphomicrobiales</taxon>
        <taxon>Nitrobacteraceae</taxon>
        <taxon>Afipia</taxon>
    </lineage>
</organism>
<keyword evidence="1" id="KW-0805">Transcription regulation</keyword>
<evidence type="ECO:0000256" key="3">
    <source>
        <dbReference type="ARBA" id="ARBA00023163"/>
    </source>
</evidence>
<gene>
    <name evidence="5" type="ORF">AFIC_003127</name>
</gene>
<dbReference type="RefSeq" id="WP_275247125.1">
    <property type="nucleotide sequence ID" value="NZ_CP113162.1"/>
</dbReference>
<dbReference type="InterPro" id="IPR015358">
    <property type="entry name" value="Tscrpt_reg_MerR_DNA-bd"/>
</dbReference>
<proteinExistence type="predicted"/>
<name>A0ABY8BNH1_AFICR</name>
<keyword evidence="3" id="KW-0804">Transcription</keyword>
<dbReference type="PANTHER" id="PTHR30204:SF94">
    <property type="entry name" value="HEAVY METAL-DEPENDENT TRANSCRIPTIONAL REGULATOR HI_0293-RELATED"/>
    <property type="match status" value="1"/>
</dbReference>
<evidence type="ECO:0000256" key="1">
    <source>
        <dbReference type="ARBA" id="ARBA00023015"/>
    </source>
</evidence>
<dbReference type="EMBL" id="CP113162">
    <property type="protein sequence ID" value="WEF51532.1"/>
    <property type="molecule type" value="Genomic_DNA"/>
</dbReference>
<evidence type="ECO:0000313" key="5">
    <source>
        <dbReference type="EMBL" id="WEF51532.1"/>
    </source>
</evidence>
<accession>A0ABY8BNH1</accession>
<dbReference type="InterPro" id="IPR047057">
    <property type="entry name" value="MerR_fam"/>
</dbReference>
<dbReference type="Gene3D" id="1.10.1660.10">
    <property type="match status" value="1"/>
</dbReference>
<dbReference type="PROSITE" id="PS50937">
    <property type="entry name" value="HTH_MERR_2"/>
    <property type="match status" value="1"/>
</dbReference>
<dbReference type="CDD" id="cd04785">
    <property type="entry name" value="HTH_CadR-PbrR-like"/>
    <property type="match status" value="1"/>
</dbReference>
<sequence length="133" mass="15302">MDISIGELARRTGVKVPTIRYYEQIELMPLPPRTGGQQRRYNTEHVTRLKFIRHARDLGFEVDAIRELLALSAKPNESCTQIDEIARRHIAEIEQRIMDLVTLRAELQRMVDECGCGHVSECRVIESLSFSAH</sequence>
<evidence type="ECO:0000259" key="4">
    <source>
        <dbReference type="PROSITE" id="PS50937"/>
    </source>
</evidence>
<dbReference type="SMART" id="SM00422">
    <property type="entry name" value="HTH_MERR"/>
    <property type="match status" value="1"/>
</dbReference>
<reference evidence="5 6" key="1">
    <citation type="submission" date="2022-11" db="EMBL/GenBank/DDBJ databases">
        <authorList>
            <person name="Siebert D."/>
            <person name="Busche T."/>
            <person name="Saydam E."/>
            <person name="Kalinowski J."/>
            <person name="Ruckert C."/>
            <person name="Blombach B."/>
        </authorList>
    </citation>
    <scope>NUCLEOTIDE SEQUENCE [LARGE SCALE GENOMIC DNA]</scope>
    <source>
        <strain evidence="5 6">DSM 1083</strain>
    </source>
</reference>
<dbReference type="PANTHER" id="PTHR30204">
    <property type="entry name" value="REDOX-CYCLING DRUG-SENSING TRANSCRIPTIONAL ACTIVATOR SOXR"/>
    <property type="match status" value="1"/>
</dbReference>
<dbReference type="InterPro" id="IPR000551">
    <property type="entry name" value="MerR-type_HTH_dom"/>
</dbReference>
<dbReference type="InterPro" id="IPR009061">
    <property type="entry name" value="DNA-bd_dom_put_sf"/>
</dbReference>
<keyword evidence="2" id="KW-0238">DNA-binding</keyword>
<dbReference type="PRINTS" id="PR00040">
    <property type="entry name" value="HTHMERR"/>
</dbReference>
<protein>
    <submittedName>
        <fullName evidence="5">Helix-turn-helix domain-containing protein</fullName>
    </submittedName>
</protein>